<dbReference type="InterPro" id="IPR002371">
    <property type="entry name" value="FlgK"/>
</dbReference>
<dbReference type="PANTHER" id="PTHR30033">
    <property type="entry name" value="FLAGELLAR HOOK-ASSOCIATED PROTEIN 1"/>
    <property type="match status" value="1"/>
</dbReference>
<dbReference type="STRING" id="28092.WM40_06775"/>
<dbReference type="SUPFAM" id="SSF64518">
    <property type="entry name" value="Phase 1 flagellin"/>
    <property type="match status" value="2"/>
</dbReference>
<evidence type="ECO:0000256" key="4">
    <source>
        <dbReference type="ARBA" id="ARBA00016244"/>
    </source>
</evidence>
<dbReference type="GO" id="GO:0009424">
    <property type="term" value="C:bacterial-type flagellum hook"/>
    <property type="evidence" value="ECO:0007669"/>
    <property type="project" value="InterPro"/>
</dbReference>
<comment type="subcellular location">
    <subcellularLocation>
        <location evidence="1">Bacterial flagellum</location>
    </subcellularLocation>
    <subcellularLocation>
        <location evidence="2">Secreted</location>
    </subcellularLocation>
</comment>
<dbReference type="GO" id="GO:0005576">
    <property type="term" value="C:extracellular region"/>
    <property type="evidence" value="ECO:0007669"/>
    <property type="project" value="UniProtKB-SubCell"/>
</dbReference>
<dbReference type="InterPro" id="IPR053927">
    <property type="entry name" value="FlgK_helical"/>
</dbReference>
<gene>
    <name evidence="10" type="ORF">WM40_06775</name>
</gene>
<dbReference type="PRINTS" id="PR01005">
    <property type="entry name" value="FLGHOOKAP1"/>
</dbReference>
<accession>A0A0F5K281</accession>
<evidence type="ECO:0000259" key="7">
    <source>
        <dbReference type="Pfam" id="PF06429"/>
    </source>
</evidence>
<dbReference type="Pfam" id="PF06429">
    <property type="entry name" value="Flg_bbr_C"/>
    <property type="match status" value="1"/>
</dbReference>
<reference evidence="10 11" key="1">
    <citation type="submission" date="2015-03" db="EMBL/GenBank/DDBJ databases">
        <title>Draft Genome Sequence of Burkholderia andropogonis type strain ICMP2807, isolated from Sorghum bicolor.</title>
        <authorList>
            <person name="Lopes-Santos L."/>
            <person name="Castro D.B."/>
            <person name="Ottoboni L.M."/>
            <person name="Park D."/>
            <person name="Weirc B.S."/>
            <person name="Destefano S.A."/>
        </authorList>
    </citation>
    <scope>NUCLEOTIDE SEQUENCE [LARGE SCALE GENOMIC DNA]</scope>
    <source>
        <strain evidence="10 11">ICMP2807</strain>
    </source>
</reference>
<evidence type="ECO:0000259" key="8">
    <source>
        <dbReference type="Pfam" id="PF21158"/>
    </source>
</evidence>
<proteinExistence type="inferred from homology"/>
<evidence type="ECO:0000256" key="5">
    <source>
        <dbReference type="ARBA" id="ARBA00022525"/>
    </source>
</evidence>
<dbReference type="InterPro" id="IPR010930">
    <property type="entry name" value="Flg_bb/hook_C_dom"/>
</dbReference>
<sequence length="662" mass="68745">MSNSLSNIGLSGIDAAQYGLTTTGQNISNASTPGYSRQQVLLKPSFTIYTGGGFVGTGVDVETVKRNYSDALSARLDAAQSQNSALETYNTEAKSLNALVGDPSNGISNTMSGFFSSAQALSGNPSDTALRNAMMGSAQAVVNAVHQTAEQMDVQRSSINTQIEGTVSDINLAATAIARLNRQITAESAKGQPPNTLLDERDKEFANLGKLVNVNMTTQADGSYSVFTGTGQPLVLGSQTFALSAVRSPTDVSELTVGYRGAVGSDSTDGKPGYLNESTLTGGKLGGLLTFRSQMLDPAQSQLGRVATAFAGGVNQQNAQGVDMTGHPGRALFNLDKPSVTANEHNRSAATLDARFGDTTKLTGDDYILSYDGHAYTLANLRTGTETQVSNWPATVDGVEYTLHGPMAAGDSFKIMPTRSAGTQLTMATIEGSAIAAAQPVVTSAATGNHGTGSIALKGLEGLNGRAVPDVKLTVEARTDPKTGASVASLSGFPKDADVTVTVPGGAGGAEQKRTFKAPANNVPFVAGAVLDFGGMQMQVNGTPRNGDTFNVSRNAALSGDGSNIVKIGNLQNANLVNGDTLTRGYADYVGQVGSLASQTSISHATQETLVSQLKAQQQEVSGVNLDEEAANLMQYQQMYQANSKVISTSETLFQTILDLAR</sequence>
<protein>
    <recommendedName>
        <fullName evidence="4">Flagellar hook-associated protein 1</fullName>
    </recommendedName>
</protein>
<dbReference type="Proteomes" id="UP000033618">
    <property type="component" value="Unassembled WGS sequence"/>
</dbReference>
<name>A0A0F5K281_9BURK</name>
<dbReference type="InterPro" id="IPR049119">
    <property type="entry name" value="FlgK_D2-like"/>
</dbReference>
<organism evidence="10 11">
    <name type="scientific">Robbsia andropogonis</name>
    <dbReference type="NCBI Taxonomy" id="28092"/>
    <lineage>
        <taxon>Bacteria</taxon>
        <taxon>Pseudomonadati</taxon>
        <taxon>Pseudomonadota</taxon>
        <taxon>Betaproteobacteria</taxon>
        <taxon>Burkholderiales</taxon>
        <taxon>Burkholderiaceae</taxon>
        <taxon>Robbsia</taxon>
    </lineage>
</organism>
<feature type="domain" description="Flagellar hook-associated protein 1 D2-like" evidence="8">
    <location>
        <begin position="342"/>
        <end position="417"/>
    </location>
</feature>
<dbReference type="RefSeq" id="WP_046152506.1">
    <property type="nucleotide sequence ID" value="NZ_CADFGU010000003.1"/>
</dbReference>
<evidence type="ECO:0000256" key="3">
    <source>
        <dbReference type="ARBA" id="ARBA00009677"/>
    </source>
</evidence>
<dbReference type="NCBIfam" id="TIGR02492">
    <property type="entry name" value="flgK_ends"/>
    <property type="match status" value="1"/>
</dbReference>
<evidence type="ECO:0000313" key="10">
    <source>
        <dbReference type="EMBL" id="KKB64198.1"/>
    </source>
</evidence>
<dbReference type="PANTHER" id="PTHR30033:SF1">
    <property type="entry name" value="FLAGELLAR HOOK-ASSOCIATED PROTEIN 1"/>
    <property type="match status" value="1"/>
</dbReference>
<feature type="domain" description="Flagellar basal-body/hook protein C-terminal" evidence="7">
    <location>
        <begin position="620"/>
        <end position="660"/>
    </location>
</feature>
<dbReference type="GO" id="GO:0044780">
    <property type="term" value="P:bacterial-type flagellum assembly"/>
    <property type="evidence" value="ECO:0007669"/>
    <property type="project" value="InterPro"/>
</dbReference>
<dbReference type="EMBL" id="LAQU01000005">
    <property type="protein sequence ID" value="KKB64198.1"/>
    <property type="molecule type" value="Genomic_DNA"/>
</dbReference>
<evidence type="ECO:0000256" key="6">
    <source>
        <dbReference type="ARBA" id="ARBA00023143"/>
    </source>
</evidence>
<comment type="caution">
    <text evidence="10">The sequence shown here is derived from an EMBL/GenBank/DDBJ whole genome shotgun (WGS) entry which is preliminary data.</text>
</comment>
<dbReference type="Pfam" id="PF22638">
    <property type="entry name" value="FlgK_D1"/>
    <property type="match status" value="1"/>
</dbReference>
<keyword evidence="5" id="KW-0964">Secreted</keyword>
<dbReference type="PATRIC" id="fig|28092.6.peg.1602"/>
<dbReference type="GO" id="GO:0005198">
    <property type="term" value="F:structural molecule activity"/>
    <property type="evidence" value="ECO:0007669"/>
    <property type="project" value="InterPro"/>
</dbReference>
<evidence type="ECO:0000313" key="11">
    <source>
        <dbReference type="Proteomes" id="UP000033618"/>
    </source>
</evidence>
<dbReference type="AlphaFoldDB" id="A0A0F5K281"/>
<dbReference type="OrthoDB" id="9802553at2"/>
<dbReference type="Pfam" id="PF21158">
    <property type="entry name" value="flgK_1st_1"/>
    <property type="match status" value="1"/>
</dbReference>
<keyword evidence="11" id="KW-1185">Reference proteome</keyword>
<comment type="similarity">
    <text evidence="3">Belongs to the flagella basal body rod proteins family.</text>
</comment>
<feature type="domain" description="Flagellar hook-associated protein FlgK helical" evidence="9">
    <location>
        <begin position="95"/>
        <end position="333"/>
    </location>
</feature>
<evidence type="ECO:0000256" key="2">
    <source>
        <dbReference type="ARBA" id="ARBA00004613"/>
    </source>
</evidence>
<evidence type="ECO:0000259" key="9">
    <source>
        <dbReference type="Pfam" id="PF22638"/>
    </source>
</evidence>
<keyword evidence="6" id="KW-0975">Bacterial flagellum</keyword>
<evidence type="ECO:0000256" key="1">
    <source>
        <dbReference type="ARBA" id="ARBA00004365"/>
    </source>
</evidence>